<evidence type="ECO:0000256" key="3">
    <source>
        <dbReference type="ARBA" id="ARBA00023004"/>
    </source>
</evidence>
<dbReference type="InterPro" id="IPR035938">
    <property type="entry name" value="Hemerythrin-like_sf"/>
</dbReference>
<keyword evidence="6" id="KW-1185">Reference proteome</keyword>
<name>A0A7S7SLW3_PALFE</name>
<comment type="similarity">
    <text evidence="1">Belongs to the hemerythrin family.</text>
</comment>
<dbReference type="Gene3D" id="1.20.120.50">
    <property type="entry name" value="Hemerythrin-like"/>
    <property type="match status" value="1"/>
</dbReference>
<proteinExistence type="inferred from homology"/>
<dbReference type="AlphaFoldDB" id="A0A7S7SLW3"/>
<reference evidence="5 6" key="1">
    <citation type="submission" date="2020-10" db="EMBL/GenBank/DDBJ databases">
        <title>Complete genome sequence of Paludibaculum fermentans P105T, a facultatively anaerobic acidobacterium capable of dissimilatory Fe(III) reduction.</title>
        <authorList>
            <person name="Dedysh S.N."/>
            <person name="Beletsky A.V."/>
            <person name="Kulichevskaya I.S."/>
            <person name="Mardanov A.V."/>
            <person name="Ravin N.V."/>
        </authorList>
    </citation>
    <scope>NUCLEOTIDE SEQUENCE [LARGE SCALE GENOMIC DNA]</scope>
    <source>
        <strain evidence="5 6">P105</strain>
    </source>
</reference>
<keyword evidence="2" id="KW-0479">Metal-binding</keyword>
<dbReference type="KEGG" id="pfer:IRI77_02660"/>
<evidence type="ECO:0000313" key="6">
    <source>
        <dbReference type="Proteomes" id="UP000593892"/>
    </source>
</evidence>
<accession>A0A7S7SLW3</accession>
<evidence type="ECO:0000313" key="5">
    <source>
        <dbReference type="EMBL" id="QOY88881.1"/>
    </source>
</evidence>
<dbReference type="CDD" id="cd12107">
    <property type="entry name" value="Hemerythrin"/>
    <property type="match status" value="1"/>
</dbReference>
<evidence type="ECO:0000256" key="1">
    <source>
        <dbReference type="ARBA" id="ARBA00010587"/>
    </source>
</evidence>
<dbReference type="InterPro" id="IPR012827">
    <property type="entry name" value="Hemerythrin_metal-bd"/>
</dbReference>
<dbReference type="Proteomes" id="UP000593892">
    <property type="component" value="Chromosome"/>
</dbReference>
<gene>
    <name evidence="5" type="ORF">IRI77_02660</name>
</gene>
<dbReference type="SUPFAM" id="SSF47188">
    <property type="entry name" value="Hemerythrin-like"/>
    <property type="match status" value="1"/>
</dbReference>
<sequence>MNLLNWRKEMSLGIEDIDRQHYMFFEILGRLHEAAVFESHISVLKGLAGDLCCYASLLFRGEENFIALTQDPNGRSHLMEHAEFQHRVAILEDVKILSDRTKVRDITEELGDWLESHISGFDHSLALRVRPAQERVTIMRPAHTMELPRLCESVAS</sequence>
<keyword evidence="3" id="KW-0408">Iron</keyword>
<dbReference type="RefSeq" id="WP_194450544.1">
    <property type="nucleotide sequence ID" value="NZ_CP063849.1"/>
</dbReference>
<feature type="domain" description="Hemerythrin-like" evidence="4">
    <location>
        <begin position="13"/>
        <end position="120"/>
    </location>
</feature>
<dbReference type="Pfam" id="PF01814">
    <property type="entry name" value="Hemerythrin"/>
    <property type="match status" value="1"/>
</dbReference>
<dbReference type="GO" id="GO:0046872">
    <property type="term" value="F:metal ion binding"/>
    <property type="evidence" value="ECO:0007669"/>
    <property type="project" value="UniProtKB-KW"/>
</dbReference>
<protein>
    <recommendedName>
        <fullName evidence="4">Hemerythrin-like domain-containing protein</fullName>
    </recommendedName>
</protein>
<dbReference type="NCBIfam" id="TIGR02481">
    <property type="entry name" value="hemeryth_dom"/>
    <property type="match status" value="1"/>
</dbReference>
<organism evidence="5 6">
    <name type="scientific">Paludibaculum fermentans</name>
    <dbReference type="NCBI Taxonomy" id="1473598"/>
    <lineage>
        <taxon>Bacteria</taxon>
        <taxon>Pseudomonadati</taxon>
        <taxon>Acidobacteriota</taxon>
        <taxon>Terriglobia</taxon>
        <taxon>Bryobacterales</taxon>
        <taxon>Bryobacteraceae</taxon>
        <taxon>Paludibaculum</taxon>
    </lineage>
</organism>
<dbReference type="InterPro" id="IPR012312">
    <property type="entry name" value="Hemerythrin-like"/>
</dbReference>
<dbReference type="EMBL" id="CP063849">
    <property type="protein sequence ID" value="QOY88881.1"/>
    <property type="molecule type" value="Genomic_DNA"/>
</dbReference>
<evidence type="ECO:0000259" key="4">
    <source>
        <dbReference type="Pfam" id="PF01814"/>
    </source>
</evidence>
<evidence type="ECO:0000256" key="2">
    <source>
        <dbReference type="ARBA" id="ARBA00022723"/>
    </source>
</evidence>